<name>A0A564YFI4_HYMDI</name>
<protein>
    <recommendedName>
        <fullName evidence="3">snRNA-activating protein complex subunit 1</fullName>
    </recommendedName>
</protein>
<dbReference type="GO" id="GO:0042795">
    <property type="term" value="P:snRNA transcription by RNA polymerase II"/>
    <property type="evidence" value="ECO:0007669"/>
    <property type="project" value="TreeGrafter"/>
</dbReference>
<dbReference type="Proteomes" id="UP000321570">
    <property type="component" value="Unassembled WGS sequence"/>
</dbReference>
<dbReference type="AlphaFoldDB" id="A0A564YFI4"/>
<evidence type="ECO:0000313" key="1">
    <source>
        <dbReference type="EMBL" id="VUZ46042.1"/>
    </source>
</evidence>
<proteinExistence type="predicted"/>
<dbReference type="EMBL" id="CABIJS010000199">
    <property type="protein sequence ID" value="VUZ46042.1"/>
    <property type="molecule type" value="Genomic_DNA"/>
</dbReference>
<reference evidence="1 2" key="1">
    <citation type="submission" date="2019-07" db="EMBL/GenBank/DDBJ databases">
        <authorList>
            <person name="Jastrzebski P J."/>
            <person name="Paukszto L."/>
            <person name="Jastrzebski P J."/>
        </authorList>
    </citation>
    <scope>NUCLEOTIDE SEQUENCE [LARGE SCALE GENOMIC DNA]</scope>
    <source>
        <strain evidence="1 2">WMS-il1</strain>
    </source>
</reference>
<dbReference type="GO" id="GO:0019185">
    <property type="term" value="C:snRNA-activating protein complex"/>
    <property type="evidence" value="ECO:0007669"/>
    <property type="project" value="TreeGrafter"/>
</dbReference>
<dbReference type="PANTHER" id="PTHR15131:SF3">
    <property type="entry name" value="SNRNA-ACTIVATING PROTEIN COMPLEX SUBUNIT 1"/>
    <property type="match status" value="1"/>
</dbReference>
<evidence type="ECO:0008006" key="3">
    <source>
        <dbReference type="Google" id="ProtNLM"/>
    </source>
</evidence>
<dbReference type="Pfam" id="PF09808">
    <property type="entry name" value="SNAPC1"/>
    <property type="match status" value="1"/>
</dbReference>
<accession>A0A564YFI4</accession>
<organism evidence="1 2">
    <name type="scientific">Hymenolepis diminuta</name>
    <name type="common">Rat tapeworm</name>
    <dbReference type="NCBI Taxonomy" id="6216"/>
    <lineage>
        <taxon>Eukaryota</taxon>
        <taxon>Metazoa</taxon>
        <taxon>Spiralia</taxon>
        <taxon>Lophotrochozoa</taxon>
        <taxon>Platyhelminthes</taxon>
        <taxon>Cestoda</taxon>
        <taxon>Eucestoda</taxon>
        <taxon>Cyclophyllidea</taxon>
        <taxon>Hymenolepididae</taxon>
        <taxon>Hymenolepis</taxon>
    </lineage>
</organism>
<dbReference type="GO" id="GO:0043565">
    <property type="term" value="F:sequence-specific DNA binding"/>
    <property type="evidence" value="ECO:0007669"/>
    <property type="project" value="TreeGrafter"/>
</dbReference>
<dbReference type="PANTHER" id="PTHR15131">
    <property type="entry name" value="SMALL NUCLEAR RNA ACTIVATING COMPLEX, POLYPEPTIDE 1"/>
    <property type="match status" value="1"/>
</dbReference>
<dbReference type="InterPro" id="IPR019188">
    <property type="entry name" value="SNAPC1"/>
</dbReference>
<evidence type="ECO:0000313" key="2">
    <source>
        <dbReference type="Proteomes" id="UP000321570"/>
    </source>
</evidence>
<dbReference type="GO" id="GO:0042796">
    <property type="term" value="P:snRNA transcription by RNA polymerase III"/>
    <property type="evidence" value="ECO:0007669"/>
    <property type="project" value="TreeGrafter"/>
</dbReference>
<sequence>MYTLNSPIFGLDEDLNNFLNDFIKIGSPRFSNFAELWKEKKFIELIYGRQTQASLRDVLEGIFFYLVNNFTDSSEHLRKIGSLYLIYAFYGKQPIVKQARVNVTLTTWRALQQFVRNIATDNQWDAYYIFHRLCVQSAFRFVANQEELYPGVPLYTRSSICLPVRRTFLTKAQRKLLTASNRESNESQNEGDIVPNEVFDLPEYLKTNWNSIYRSVNEYIATKEQVGHAPGPSNSEDNPFIDASVDNTLWSLNLVNHKDSIAPIADLIRKFSGGVFGNVEPNTDSEEDRREAEEDIGARRRRLRNRKDWCSAVHR</sequence>
<keyword evidence="2" id="KW-1185">Reference proteome</keyword>
<gene>
    <name evidence="1" type="ORF">WMSIL1_LOCUS5923</name>
</gene>